<dbReference type="SUPFAM" id="SSF52047">
    <property type="entry name" value="RNI-like"/>
    <property type="match status" value="1"/>
</dbReference>
<evidence type="ECO:0008006" key="3">
    <source>
        <dbReference type="Google" id="ProtNLM"/>
    </source>
</evidence>
<protein>
    <recommendedName>
        <fullName evidence="3">F-box domain-containing protein</fullName>
    </recommendedName>
</protein>
<dbReference type="AlphaFoldDB" id="A0A9P6D117"/>
<keyword evidence="2" id="KW-1185">Reference proteome</keyword>
<reference evidence="1" key="1">
    <citation type="submission" date="2020-11" db="EMBL/GenBank/DDBJ databases">
        <authorList>
            <consortium name="DOE Joint Genome Institute"/>
            <person name="Ahrendt S."/>
            <person name="Riley R."/>
            <person name="Andreopoulos W."/>
            <person name="Labutti K."/>
            <person name="Pangilinan J."/>
            <person name="Ruiz-Duenas F.J."/>
            <person name="Barrasa J.M."/>
            <person name="Sanchez-Garcia M."/>
            <person name="Camarero S."/>
            <person name="Miyauchi S."/>
            <person name="Serrano A."/>
            <person name="Linde D."/>
            <person name="Babiker R."/>
            <person name="Drula E."/>
            <person name="Ayuso-Fernandez I."/>
            <person name="Pacheco R."/>
            <person name="Padilla G."/>
            <person name="Ferreira P."/>
            <person name="Barriuso J."/>
            <person name="Kellner H."/>
            <person name="Castanera R."/>
            <person name="Alfaro M."/>
            <person name="Ramirez L."/>
            <person name="Pisabarro A.G."/>
            <person name="Kuo A."/>
            <person name="Tritt A."/>
            <person name="Lipzen A."/>
            <person name="He G."/>
            <person name="Yan M."/>
            <person name="Ng V."/>
            <person name="Cullen D."/>
            <person name="Martin F."/>
            <person name="Rosso M.-N."/>
            <person name="Henrissat B."/>
            <person name="Hibbett D."/>
            <person name="Martinez A.T."/>
            <person name="Grigoriev I.V."/>
        </authorList>
    </citation>
    <scope>NUCLEOTIDE SEQUENCE</scope>
    <source>
        <strain evidence="1">CIRM-BRFM 674</strain>
    </source>
</reference>
<name>A0A9P6D117_9AGAR</name>
<proteinExistence type="predicted"/>
<sequence length="582" mass="66895">MHNTARYSVFKSGSTHGLVETVSPRTKDTLLNLRQKRHREREAPEERKAETRHVVTMPCSGIAANLIDYIDCGIVPQLFPTRPLHAAMEGHSQSIVLSQSSINKIPYDIVQEIFLNCVRKYHIQEDMDPIPMPIVLSHICSFWRFVALTTPRLWLHLSYTLKIDSVPPTSTSSFDHTVTLACYRQNQIEYLQWWDKNRGTIPPFLSISVKTIYNASLRYQKSESIWVDEECEAVKSVLKFITSAQYLDAGYGFWDEIQRRIDGGDQLLFPNLHTLRQDNVESDFVPDQELVGSVAAANDVIPSLRHLSLQFGKKYTMLFPHNFSFPSHWSALTHISFFDIPVALSFWPSFIRCVPNLQWAYIFSDGLVHEEGVDDIESFECTQVHLETLWLIFHHSGLSPSSLFARLHLPTLKELTLDFHSSSWSDPDDGIIELYSILKSAPNITTLGLTDSFLDLKHPGYYPPESHSIHPFWDYTPHLVHLRLDVFISEYSGWKRMEKLFDLFIDNITVDAKWLQLDNPGCPIQKVTFIDYESDLTCSPKFATCKVFQVFENMPSIDLQIASKPAICYVYHTSEDWGLDLL</sequence>
<accession>A0A9P6D117</accession>
<evidence type="ECO:0000313" key="2">
    <source>
        <dbReference type="Proteomes" id="UP000807469"/>
    </source>
</evidence>
<dbReference type="EMBL" id="MU155217">
    <property type="protein sequence ID" value="KAF9479228.1"/>
    <property type="molecule type" value="Genomic_DNA"/>
</dbReference>
<comment type="caution">
    <text evidence="1">The sequence shown here is derived from an EMBL/GenBank/DDBJ whole genome shotgun (WGS) entry which is preliminary data.</text>
</comment>
<organism evidence="1 2">
    <name type="scientific">Pholiota conissans</name>
    <dbReference type="NCBI Taxonomy" id="109636"/>
    <lineage>
        <taxon>Eukaryota</taxon>
        <taxon>Fungi</taxon>
        <taxon>Dikarya</taxon>
        <taxon>Basidiomycota</taxon>
        <taxon>Agaricomycotina</taxon>
        <taxon>Agaricomycetes</taxon>
        <taxon>Agaricomycetidae</taxon>
        <taxon>Agaricales</taxon>
        <taxon>Agaricineae</taxon>
        <taxon>Strophariaceae</taxon>
        <taxon>Pholiota</taxon>
    </lineage>
</organism>
<dbReference type="Proteomes" id="UP000807469">
    <property type="component" value="Unassembled WGS sequence"/>
</dbReference>
<dbReference type="OrthoDB" id="2269034at2759"/>
<gene>
    <name evidence="1" type="ORF">BDN70DRAFT_984452</name>
</gene>
<evidence type="ECO:0000313" key="1">
    <source>
        <dbReference type="EMBL" id="KAF9479228.1"/>
    </source>
</evidence>
<dbReference type="InterPro" id="IPR032675">
    <property type="entry name" value="LRR_dom_sf"/>
</dbReference>
<dbReference type="Gene3D" id="3.80.10.10">
    <property type="entry name" value="Ribonuclease Inhibitor"/>
    <property type="match status" value="1"/>
</dbReference>